<accession>A0A9D4K176</accession>
<dbReference type="EMBL" id="JAIWYP010000005">
    <property type="protein sequence ID" value="KAH3828307.1"/>
    <property type="molecule type" value="Genomic_DNA"/>
</dbReference>
<evidence type="ECO:0000313" key="2">
    <source>
        <dbReference type="Proteomes" id="UP000828390"/>
    </source>
</evidence>
<reference evidence="1" key="2">
    <citation type="submission" date="2020-11" db="EMBL/GenBank/DDBJ databases">
        <authorList>
            <person name="McCartney M.A."/>
            <person name="Auch B."/>
            <person name="Kono T."/>
            <person name="Mallez S."/>
            <person name="Becker A."/>
            <person name="Gohl D.M."/>
            <person name="Silverstein K.A.T."/>
            <person name="Koren S."/>
            <person name="Bechman K.B."/>
            <person name="Herman A."/>
            <person name="Abrahante J.E."/>
            <person name="Garbe J."/>
        </authorList>
    </citation>
    <scope>NUCLEOTIDE SEQUENCE</scope>
    <source>
        <strain evidence="1">Duluth1</strain>
        <tissue evidence="1">Whole animal</tissue>
    </source>
</reference>
<protein>
    <submittedName>
        <fullName evidence="1">Uncharacterized protein</fullName>
    </submittedName>
</protein>
<keyword evidence="2" id="KW-1185">Reference proteome</keyword>
<evidence type="ECO:0000313" key="1">
    <source>
        <dbReference type="EMBL" id="KAH3828307.1"/>
    </source>
</evidence>
<proteinExistence type="predicted"/>
<comment type="caution">
    <text evidence="1">The sequence shown here is derived from an EMBL/GenBank/DDBJ whole genome shotgun (WGS) entry which is preliminary data.</text>
</comment>
<gene>
    <name evidence="1" type="ORF">DPMN_130261</name>
</gene>
<dbReference type="Proteomes" id="UP000828390">
    <property type="component" value="Unassembled WGS sequence"/>
</dbReference>
<reference evidence="1" key="1">
    <citation type="journal article" date="2019" name="bioRxiv">
        <title>The Genome of the Zebra Mussel, Dreissena polymorpha: A Resource for Invasive Species Research.</title>
        <authorList>
            <person name="McCartney M.A."/>
            <person name="Auch B."/>
            <person name="Kono T."/>
            <person name="Mallez S."/>
            <person name="Zhang Y."/>
            <person name="Obille A."/>
            <person name="Becker A."/>
            <person name="Abrahante J.E."/>
            <person name="Garbe J."/>
            <person name="Badalamenti J.P."/>
            <person name="Herman A."/>
            <person name="Mangelson H."/>
            <person name="Liachko I."/>
            <person name="Sullivan S."/>
            <person name="Sone E.D."/>
            <person name="Koren S."/>
            <person name="Silverstein K.A.T."/>
            <person name="Beckman K.B."/>
            <person name="Gohl D.M."/>
        </authorList>
    </citation>
    <scope>NUCLEOTIDE SEQUENCE</scope>
    <source>
        <strain evidence="1">Duluth1</strain>
        <tissue evidence="1">Whole animal</tissue>
    </source>
</reference>
<organism evidence="1 2">
    <name type="scientific">Dreissena polymorpha</name>
    <name type="common">Zebra mussel</name>
    <name type="synonym">Mytilus polymorpha</name>
    <dbReference type="NCBI Taxonomy" id="45954"/>
    <lineage>
        <taxon>Eukaryota</taxon>
        <taxon>Metazoa</taxon>
        <taxon>Spiralia</taxon>
        <taxon>Lophotrochozoa</taxon>
        <taxon>Mollusca</taxon>
        <taxon>Bivalvia</taxon>
        <taxon>Autobranchia</taxon>
        <taxon>Heteroconchia</taxon>
        <taxon>Euheterodonta</taxon>
        <taxon>Imparidentia</taxon>
        <taxon>Neoheterodontei</taxon>
        <taxon>Myida</taxon>
        <taxon>Dreissenoidea</taxon>
        <taxon>Dreissenidae</taxon>
        <taxon>Dreissena</taxon>
    </lineage>
</organism>
<dbReference type="AlphaFoldDB" id="A0A9D4K176"/>
<sequence>MYNGERWLIFDLVRSQQDHVNYEVIESIKNGIMKSHKYVPTTKWFTPPKMVVFMNTDPDMGKLSLDRYQFYNMDPCAGDAEAVFPADMDFTYQLNVEELECYLFN</sequence>
<name>A0A9D4K176_DREPO</name>